<protein>
    <submittedName>
        <fullName evidence="4">Uncharacterized protein</fullName>
    </submittedName>
</protein>
<dbReference type="HOGENOM" id="CLU_1379095_0_0_1"/>
<feature type="compositionally biased region" description="Basic and acidic residues" evidence="3">
    <location>
        <begin position="1"/>
        <end position="11"/>
    </location>
</feature>
<dbReference type="EMBL" id="JH668229">
    <property type="protein sequence ID" value="EIM21975.1"/>
    <property type="molecule type" value="Genomic_DNA"/>
</dbReference>
<reference evidence="4 5" key="1">
    <citation type="journal article" date="2012" name="Fungal Genet. Biol.">
        <title>The genome of the xerotolerant mold Wallemia sebi reveals adaptations to osmotic stress and suggests cryptic sexual reproduction.</title>
        <authorList>
            <person name="Padamsee M."/>
            <person name="Kumar T.K.A."/>
            <person name="Riley R."/>
            <person name="Binder M."/>
            <person name="Boyd A."/>
            <person name="Calvo A.M."/>
            <person name="Furukawa K."/>
            <person name="Hesse C."/>
            <person name="Hohmann S."/>
            <person name="James T.Y."/>
            <person name="LaButti K."/>
            <person name="Lapidus A."/>
            <person name="Lindquist E."/>
            <person name="Lucas S."/>
            <person name="Miller K."/>
            <person name="Shantappa S."/>
            <person name="Grigoriev I.V."/>
            <person name="Hibbett D.S."/>
            <person name="McLaughlin D.J."/>
            <person name="Spatafora J.W."/>
            <person name="Aime M.C."/>
        </authorList>
    </citation>
    <scope>NUCLEOTIDE SEQUENCE [LARGE SCALE GENOMIC DNA]</scope>
    <source>
        <strain evidence="5">ATCC MYA-4683 / CBS 633.66</strain>
    </source>
</reference>
<keyword evidence="2" id="KW-0472">Membrane</keyword>
<dbReference type="Proteomes" id="UP000005242">
    <property type="component" value="Unassembled WGS sequence"/>
</dbReference>
<dbReference type="GeneID" id="18473748"/>
<feature type="region of interest" description="Disordered" evidence="3">
    <location>
        <begin position="1"/>
        <end position="198"/>
    </location>
</feature>
<feature type="compositionally biased region" description="Acidic residues" evidence="3">
    <location>
        <begin position="83"/>
        <end position="97"/>
    </location>
</feature>
<comment type="subcellular location">
    <subcellularLocation>
        <location evidence="1">Membrane</location>
    </subcellularLocation>
</comment>
<dbReference type="InterPro" id="IPR020894">
    <property type="entry name" value="Cadherin_CS"/>
</dbReference>
<dbReference type="InParanoid" id="I4YDD3"/>
<accession>I4YDD3</accession>
<dbReference type="AlphaFoldDB" id="I4YDD3"/>
<feature type="compositionally biased region" description="Low complexity" evidence="3">
    <location>
        <begin position="116"/>
        <end position="125"/>
    </location>
</feature>
<dbReference type="KEGG" id="wse:WALSEDRAFT_60111"/>
<name>I4YDD3_WALMC</name>
<gene>
    <name evidence="4" type="ORF">WALSEDRAFT_60111</name>
</gene>
<dbReference type="PROSITE" id="PS00232">
    <property type="entry name" value="CADHERIN_1"/>
    <property type="match status" value="1"/>
</dbReference>
<sequence length="198" mass="22348">MQRRPLKEIPIRKIASSPLSRQLVQRTPKQVQSEGSIVSPRSPNPGTTSVDSWTIFQDDDRIGSDVDNQSTEDKLDVNSPEQLSDDGEEIEIVDENDNPPVFPSFKSPMRRPPLLPYRLSSTPSLVRSSQSYSLEPALEDEEDGETPKYNNKRKTPFNTPQSASKAHGKRMLECEDEFDSPMSRMLTSASKKRRLLDS</sequence>
<dbReference type="OMA" id="LECEDEW"/>
<feature type="compositionally biased region" description="Polar residues" evidence="3">
    <location>
        <begin position="17"/>
        <end position="55"/>
    </location>
</feature>
<evidence type="ECO:0000256" key="1">
    <source>
        <dbReference type="ARBA" id="ARBA00004370"/>
    </source>
</evidence>
<dbReference type="GO" id="GO:0007155">
    <property type="term" value="P:cell adhesion"/>
    <property type="evidence" value="ECO:0007669"/>
    <property type="project" value="InterPro"/>
</dbReference>
<proteinExistence type="predicted"/>
<evidence type="ECO:0000256" key="3">
    <source>
        <dbReference type="SAM" id="MobiDB-lite"/>
    </source>
</evidence>
<evidence type="ECO:0000313" key="5">
    <source>
        <dbReference type="Proteomes" id="UP000005242"/>
    </source>
</evidence>
<organism evidence="4 5">
    <name type="scientific">Wallemia mellicola (strain ATCC MYA-4683 / CBS 633.66)</name>
    <name type="common">Wallemia sebi (CBS 633.66)</name>
    <dbReference type="NCBI Taxonomy" id="671144"/>
    <lineage>
        <taxon>Eukaryota</taxon>
        <taxon>Fungi</taxon>
        <taxon>Dikarya</taxon>
        <taxon>Basidiomycota</taxon>
        <taxon>Wallemiomycotina</taxon>
        <taxon>Wallemiomycetes</taxon>
        <taxon>Wallemiales</taxon>
        <taxon>Wallemiaceae</taxon>
        <taxon>Wallemia</taxon>
    </lineage>
</organism>
<keyword evidence="5" id="KW-1185">Reference proteome</keyword>
<dbReference type="GO" id="GO:0005886">
    <property type="term" value="C:plasma membrane"/>
    <property type="evidence" value="ECO:0007669"/>
    <property type="project" value="InterPro"/>
</dbReference>
<evidence type="ECO:0000313" key="4">
    <source>
        <dbReference type="EMBL" id="EIM21975.1"/>
    </source>
</evidence>
<evidence type="ECO:0000256" key="2">
    <source>
        <dbReference type="ARBA" id="ARBA00023136"/>
    </source>
</evidence>
<dbReference type="RefSeq" id="XP_006957785.1">
    <property type="nucleotide sequence ID" value="XM_006957723.1"/>
</dbReference>